<feature type="transmembrane region" description="Helical" evidence="1">
    <location>
        <begin position="231"/>
        <end position="253"/>
    </location>
</feature>
<gene>
    <name evidence="2" type="ORF">IPI13_00680</name>
</gene>
<dbReference type="AlphaFoldDB" id="A0A935ISI2"/>
<name>A0A935ISI2_9MICO</name>
<proteinExistence type="predicted"/>
<dbReference type="Pfam" id="PF19877">
    <property type="entry name" value="DUF6350"/>
    <property type="match status" value="1"/>
</dbReference>
<feature type="transmembrane region" description="Helical" evidence="1">
    <location>
        <begin position="290"/>
        <end position="310"/>
    </location>
</feature>
<feature type="transmembrane region" description="Helical" evidence="1">
    <location>
        <begin position="82"/>
        <end position="105"/>
    </location>
</feature>
<reference evidence="2 3" key="1">
    <citation type="submission" date="2020-10" db="EMBL/GenBank/DDBJ databases">
        <title>Connecting structure to function with the recovery of over 1000 high-quality activated sludge metagenome-assembled genomes encoding full-length rRNA genes using long-read sequencing.</title>
        <authorList>
            <person name="Singleton C.M."/>
            <person name="Petriglieri F."/>
            <person name="Kristensen J.M."/>
            <person name="Kirkegaard R.H."/>
            <person name="Michaelsen T.Y."/>
            <person name="Andersen M.H."/>
            <person name="Karst S.M."/>
            <person name="Dueholm M.S."/>
            <person name="Nielsen P.H."/>
            <person name="Albertsen M."/>
        </authorList>
    </citation>
    <scope>NUCLEOTIDE SEQUENCE [LARGE SCALE GENOMIC DNA]</scope>
    <source>
        <strain evidence="2">Ega_18-Q3-R5-49_MAXAC.001</strain>
    </source>
</reference>
<comment type="caution">
    <text evidence="2">The sequence shown here is derived from an EMBL/GenBank/DDBJ whole genome shotgun (WGS) entry which is preliminary data.</text>
</comment>
<sequence>MSLLERVRTTVTARRETVDALREQPQPLRVWVSGAVAVAVPWLVTVALVVLIWAVTPGSDTPWGQVIGTGSAGWFLSTGGRVAVDGVVVGVVPLLGWALAAWFTAYQLRHLSAHTGEVSRRLLPRFLGGYAAAAALVALLTLAGPVRPTVAGLIACLSVPIVASGVVVLLDDADLADRLPPWVDRAVRPAVWGLVTLAGLGAVLVLVMFAVRWPTVTSLHAAVGAHGASAVGLLIGQLLFVPDLAVWAVSFIAGPGFQVAAGGTVSVSGAAPGLLPMIPILGVVPSDGHYPAWVTLAVLLPVGVGALVTWQAGRQWTRLARWQDKARTAGVAVVAVDLAALGAALLTSGPAGSARMVHLGPDPWAIAGALLVELGLGAAIALTWDALSSRA</sequence>
<feature type="transmembrane region" description="Helical" evidence="1">
    <location>
        <begin position="265"/>
        <end position="284"/>
    </location>
</feature>
<evidence type="ECO:0000313" key="2">
    <source>
        <dbReference type="EMBL" id="MBK7271732.1"/>
    </source>
</evidence>
<keyword evidence="1" id="KW-1133">Transmembrane helix</keyword>
<protein>
    <submittedName>
        <fullName evidence="2">Uncharacterized protein</fullName>
    </submittedName>
</protein>
<feature type="transmembrane region" description="Helical" evidence="1">
    <location>
        <begin position="126"/>
        <end position="144"/>
    </location>
</feature>
<keyword evidence="1" id="KW-0472">Membrane</keyword>
<feature type="transmembrane region" description="Helical" evidence="1">
    <location>
        <begin position="150"/>
        <end position="170"/>
    </location>
</feature>
<dbReference type="InterPro" id="IPR045931">
    <property type="entry name" value="DUF6350"/>
</dbReference>
<accession>A0A935ISI2</accession>
<keyword evidence="1" id="KW-0812">Transmembrane</keyword>
<evidence type="ECO:0000313" key="3">
    <source>
        <dbReference type="Proteomes" id="UP000726105"/>
    </source>
</evidence>
<evidence type="ECO:0000256" key="1">
    <source>
        <dbReference type="SAM" id="Phobius"/>
    </source>
</evidence>
<feature type="transmembrane region" description="Helical" evidence="1">
    <location>
        <begin position="364"/>
        <end position="387"/>
    </location>
</feature>
<feature type="transmembrane region" description="Helical" evidence="1">
    <location>
        <begin position="331"/>
        <end position="352"/>
    </location>
</feature>
<dbReference type="Proteomes" id="UP000726105">
    <property type="component" value="Unassembled WGS sequence"/>
</dbReference>
<organism evidence="2 3">
    <name type="scientific">Candidatus Phosphoribacter hodrii</name>
    <dbReference type="NCBI Taxonomy" id="2953743"/>
    <lineage>
        <taxon>Bacteria</taxon>
        <taxon>Bacillati</taxon>
        <taxon>Actinomycetota</taxon>
        <taxon>Actinomycetes</taxon>
        <taxon>Micrococcales</taxon>
        <taxon>Dermatophilaceae</taxon>
        <taxon>Candidatus Phosphoribacter</taxon>
    </lineage>
</organism>
<feature type="transmembrane region" description="Helical" evidence="1">
    <location>
        <begin position="191"/>
        <end position="211"/>
    </location>
</feature>
<feature type="transmembrane region" description="Helical" evidence="1">
    <location>
        <begin position="30"/>
        <end position="55"/>
    </location>
</feature>
<dbReference type="EMBL" id="JADJIB010000001">
    <property type="protein sequence ID" value="MBK7271732.1"/>
    <property type="molecule type" value="Genomic_DNA"/>
</dbReference>